<evidence type="ECO:0000313" key="6">
    <source>
        <dbReference type="EMBL" id="KAH7290164.1"/>
    </source>
</evidence>
<proteinExistence type="inferred from homology"/>
<dbReference type="PIRSF" id="PIRSF028043">
    <property type="entry name" value="PP2A_B56"/>
    <property type="match status" value="1"/>
</dbReference>
<dbReference type="GO" id="GO:0019888">
    <property type="term" value="F:protein phosphatase regulator activity"/>
    <property type="evidence" value="ECO:0007669"/>
    <property type="project" value="UniProtKB-UniRule"/>
</dbReference>
<name>A0A8T2R2Y8_CERRI</name>
<keyword evidence="7" id="KW-1185">Reference proteome</keyword>
<dbReference type="OMA" id="YLERNSH"/>
<dbReference type="AlphaFoldDB" id="A0A8T2R2Y8"/>
<comment type="similarity">
    <text evidence="2">Belongs to the phosphatase 2A regulatory subunit B56 family.</text>
</comment>
<keyword evidence="3" id="KW-0963">Cytoplasm</keyword>
<evidence type="ECO:0000256" key="2">
    <source>
        <dbReference type="ARBA" id="ARBA00009745"/>
    </source>
</evidence>
<dbReference type="Pfam" id="PF01603">
    <property type="entry name" value="B56"/>
    <property type="match status" value="1"/>
</dbReference>
<dbReference type="PANTHER" id="PTHR10257:SF3">
    <property type="entry name" value="SERINE_THREONINE-PROTEIN PHOSPHATASE 2A 56 KDA REGULATORY SUBUNIT GAMMA ISOFORM"/>
    <property type="match status" value="1"/>
</dbReference>
<dbReference type="OrthoDB" id="10264446at2759"/>
<feature type="region of interest" description="Disordered" evidence="5">
    <location>
        <begin position="58"/>
        <end position="78"/>
    </location>
</feature>
<evidence type="ECO:0000256" key="5">
    <source>
        <dbReference type="SAM" id="MobiDB-lite"/>
    </source>
</evidence>
<dbReference type="InterPro" id="IPR016024">
    <property type="entry name" value="ARM-type_fold"/>
</dbReference>
<sequence>MIKQILNRLPRRNSFDGSGTTFRAASSSSERSSDDSSVTPASSREFLRTLDKKATVSAPNLRDGQISGDSSAASDGGIARTMANTSPAVFTELPLFRDVPLSDRPALFISKLNLCTMIFDYRDPAKDLREKEIKKQTLLELVDFISAGSIRINEAVCGEVVKMVEANLFRGLPPSAHENAHLESFDMDEDEINMEPAWPHLQVVYEFFLRFVASSDTDPRVAKVHINQEFVLRLIELFDSEDSREREYLKTVLHRIYGKFMMHRAFIRKAINNVFYRFVFETDRHNGIAELLEILGSIINGFALPLKDEHKVFLRRALIPLHKAKCVGLYHRQLDYCMIQFIEKDYTLAETIIKGLLKYWPLTNSHKELLFLTELEDILEVTQPDEFKRCMVPLFRQLGRCLNSPHFQVAERALFLWNNDHFISLIIPNRAVILPIILPALEKNADGHWNQTIYGMNMNARKIFLEADQELFLECQRMFKEDEANAAKLKEKQDLIWQQLERVASSRAIVK</sequence>
<feature type="compositionally biased region" description="Low complexity" evidence="5">
    <location>
        <begin position="63"/>
        <end position="78"/>
    </location>
</feature>
<dbReference type="InterPro" id="IPR011989">
    <property type="entry name" value="ARM-like"/>
</dbReference>
<comment type="subcellular location">
    <subcellularLocation>
        <location evidence="1">Cytoplasm</location>
    </subcellularLocation>
</comment>
<gene>
    <name evidence="6" type="ORF">KP509_30G034600</name>
</gene>
<organism evidence="6 7">
    <name type="scientific">Ceratopteris richardii</name>
    <name type="common">Triangle waterfern</name>
    <dbReference type="NCBI Taxonomy" id="49495"/>
    <lineage>
        <taxon>Eukaryota</taxon>
        <taxon>Viridiplantae</taxon>
        <taxon>Streptophyta</taxon>
        <taxon>Embryophyta</taxon>
        <taxon>Tracheophyta</taxon>
        <taxon>Polypodiopsida</taxon>
        <taxon>Polypodiidae</taxon>
        <taxon>Polypodiales</taxon>
        <taxon>Pteridineae</taxon>
        <taxon>Pteridaceae</taxon>
        <taxon>Parkerioideae</taxon>
        <taxon>Ceratopteris</taxon>
    </lineage>
</organism>
<dbReference type="EMBL" id="CM035435">
    <property type="protein sequence ID" value="KAH7290164.1"/>
    <property type="molecule type" value="Genomic_DNA"/>
</dbReference>
<evidence type="ECO:0000256" key="1">
    <source>
        <dbReference type="ARBA" id="ARBA00004496"/>
    </source>
</evidence>
<dbReference type="EMBL" id="CM035435">
    <property type="protein sequence ID" value="KAH7290165.1"/>
    <property type="molecule type" value="Genomic_DNA"/>
</dbReference>
<reference evidence="6" key="1">
    <citation type="submission" date="2021-08" db="EMBL/GenBank/DDBJ databases">
        <title>WGS assembly of Ceratopteris richardii.</title>
        <authorList>
            <person name="Marchant D.B."/>
            <person name="Chen G."/>
            <person name="Jenkins J."/>
            <person name="Shu S."/>
            <person name="Leebens-Mack J."/>
            <person name="Grimwood J."/>
            <person name="Schmutz J."/>
            <person name="Soltis P."/>
            <person name="Soltis D."/>
            <person name="Chen Z.-H."/>
        </authorList>
    </citation>
    <scope>NUCLEOTIDE SEQUENCE</scope>
    <source>
        <strain evidence="6">Whitten #5841</strain>
        <tissue evidence="6">Leaf</tissue>
    </source>
</reference>
<dbReference type="FunFam" id="1.25.10.10:FF:000041">
    <property type="entry name" value="Serine/threonine protein phosphatase 2A regulatory subunit"/>
    <property type="match status" value="1"/>
</dbReference>
<dbReference type="GO" id="GO:0000159">
    <property type="term" value="C:protein phosphatase type 2A complex"/>
    <property type="evidence" value="ECO:0007669"/>
    <property type="project" value="UniProtKB-UniRule"/>
</dbReference>
<comment type="caution">
    <text evidence="6">The sequence shown here is derived from an EMBL/GenBank/DDBJ whole genome shotgun (WGS) entry which is preliminary data.</text>
</comment>
<comment type="function">
    <text evidence="4">The B regulatory subunit might modulate substrate selectivity and catalytic activity, and also might direct the localization of the catalytic enzyme to a particular subcellular compartment.</text>
</comment>
<evidence type="ECO:0000256" key="3">
    <source>
        <dbReference type="ARBA" id="ARBA00022490"/>
    </source>
</evidence>
<accession>A0A8T2R2Y8</accession>
<evidence type="ECO:0000256" key="4">
    <source>
        <dbReference type="PIRNR" id="PIRNR028043"/>
    </source>
</evidence>
<dbReference type="PANTHER" id="PTHR10257">
    <property type="entry name" value="SERINE/THREONINE PROTEIN PHOSPHATASE 2A PP2A REGULATORY SUBUNIT B"/>
    <property type="match status" value="1"/>
</dbReference>
<dbReference type="GO" id="GO:0005737">
    <property type="term" value="C:cytoplasm"/>
    <property type="evidence" value="ECO:0007669"/>
    <property type="project" value="UniProtKB-SubCell"/>
</dbReference>
<dbReference type="GO" id="GO:0007165">
    <property type="term" value="P:signal transduction"/>
    <property type="evidence" value="ECO:0007669"/>
    <property type="project" value="InterPro"/>
</dbReference>
<feature type="region of interest" description="Disordered" evidence="5">
    <location>
        <begin position="9"/>
        <end position="44"/>
    </location>
</feature>
<dbReference type="Proteomes" id="UP000825935">
    <property type="component" value="Chromosome 30"/>
</dbReference>
<protein>
    <recommendedName>
        <fullName evidence="4">Serine/threonine protein phosphatase 2A regulatory subunit</fullName>
    </recommendedName>
</protein>
<evidence type="ECO:0000313" key="7">
    <source>
        <dbReference type="Proteomes" id="UP000825935"/>
    </source>
</evidence>
<dbReference type="InterPro" id="IPR002554">
    <property type="entry name" value="PP2A_B56"/>
</dbReference>
<dbReference type="SUPFAM" id="SSF48371">
    <property type="entry name" value="ARM repeat"/>
    <property type="match status" value="1"/>
</dbReference>
<dbReference type="Gene3D" id="1.25.10.10">
    <property type="entry name" value="Leucine-rich Repeat Variant"/>
    <property type="match status" value="1"/>
</dbReference>